<dbReference type="InterPro" id="IPR029047">
    <property type="entry name" value="HSP70_peptide-bd_sf"/>
</dbReference>
<dbReference type="Pfam" id="PF00012">
    <property type="entry name" value="HSP70"/>
    <property type="match status" value="1"/>
</dbReference>
<dbReference type="Gene3D" id="2.60.34.10">
    <property type="entry name" value="Substrate Binding Domain Of DNAk, Chain A, domain 1"/>
    <property type="match status" value="1"/>
</dbReference>
<dbReference type="EMBL" id="ODYU01003029">
    <property type="protein sequence ID" value="SOQ41286.1"/>
    <property type="molecule type" value="Genomic_DNA"/>
</dbReference>
<evidence type="ECO:0000256" key="3">
    <source>
        <dbReference type="ARBA" id="ARBA00022840"/>
    </source>
</evidence>
<organism evidence="5">
    <name type="scientific">Spodoptera frugiperda</name>
    <name type="common">Fall armyworm</name>
    <dbReference type="NCBI Taxonomy" id="7108"/>
    <lineage>
        <taxon>Eukaryota</taxon>
        <taxon>Metazoa</taxon>
        <taxon>Ecdysozoa</taxon>
        <taxon>Arthropoda</taxon>
        <taxon>Hexapoda</taxon>
        <taxon>Insecta</taxon>
        <taxon>Pterygota</taxon>
        <taxon>Neoptera</taxon>
        <taxon>Endopterygota</taxon>
        <taxon>Lepidoptera</taxon>
        <taxon>Glossata</taxon>
        <taxon>Ditrysia</taxon>
        <taxon>Noctuoidea</taxon>
        <taxon>Noctuidae</taxon>
        <taxon>Amphipyrinae</taxon>
        <taxon>Spodoptera</taxon>
    </lineage>
</organism>
<name>A0A2H1VKF7_SPOFR</name>
<dbReference type="InterPro" id="IPR013126">
    <property type="entry name" value="Hsp_70_fam"/>
</dbReference>
<comment type="similarity">
    <text evidence="1 4">Belongs to the heat shock protein 70 family.</text>
</comment>
<dbReference type="PANTHER" id="PTHR19375">
    <property type="entry name" value="HEAT SHOCK PROTEIN 70KDA"/>
    <property type="match status" value="1"/>
</dbReference>
<protein>
    <submittedName>
        <fullName evidence="5">SFRICE041940.2</fullName>
    </submittedName>
</protein>
<dbReference type="Gene3D" id="3.90.640.10">
    <property type="entry name" value="Actin, Chain A, domain 4"/>
    <property type="match status" value="1"/>
</dbReference>
<proteinExistence type="inferred from homology"/>
<evidence type="ECO:0000256" key="2">
    <source>
        <dbReference type="ARBA" id="ARBA00022741"/>
    </source>
</evidence>
<dbReference type="SUPFAM" id="SSF53067">
    <property type="entry name" value="Actin-like ATPase domain"/>
    <property type="match status" value="2"/>
</dbReference>
<dbReference type="FunFam" id="3.90.640.10:FF:000003">
    <property type="entry name" value="Molecular chaperone DnaK"/>
    <property type="match status" value="1"/>
</dbReference>
<dbReference type="AlphaFoldDB" id="A0A2H1VKF7"/>
<dbReference type="SUPFAM" id="SSF100920">
    <property type="entry name" value="Heat shock protein 70kD (HSP70), peptide-binding domain"/>
    <property type="match status" value="1"/>
</dbReference>
<dbReference type="GO" id="GO:0140662">
    <property type="term" value="F:ATP-dependent protein folding chaperone"/>
    <property type="evidence" value="ECO:0007669"/>
    <property type="project" value="InterPro"/>
</dbReference>
<dbReference type="Gene3D" id="3.30.30.30">
    <property type="match status" value="1"/>
</dbReference>
<dbReference type="FunFam" id="3.30.30.30:FF:000005">
    <property type="entry name" value="Heat shock protein ssb1"/>
    <property type="match status" value="1"/>
</dbReference>
<reference evidence="5" key="1">
    <citation type="submission" date="2016-07" db="EMBL/GenBank/DDBJ databases">
        <authorList>
            <person name="Bretaudeau A."/>
        </authorList>
    </citation>
    <scope>NUCLEOTIDE SEQUENCE</scope>
    <source>
        <strain evidence="5">Rice</strain>
        <tissue evidence="5">Whole body</tissue>
    </source>
</reference>
<dbReference type="Gene3D" id="3.30.420.40">
    <property type="match status" value="2"/>
</dbReference>
<dbReference type="GO" id="GO:0005524">
    <property type="term" value="F:ATP binding"/>
    <property type="evidence" value="ECO:0007669"/>
    <property type="project" value="UniProtKB-KW"/>
</dbReference>
<feature type="non-terminal residue" evidence="5">
    <location>
        <position position="615"/>
    </location>
</feature>
<evidence type="ECO:0000313" key="5">
    <source>
        <dbReference type="EMBL" id="SOQ41286.1"/>
    </source>
</evidence>
<evidence type="ECO:0000256" key="4">
    <source>
        <dbReference type="RuleBase" id="RU003322"/>
    </source>
</evidence>
<keyword evidence="3 4" id="KW-0067">ATP-binding</keyword>
<dbReference type="InterPro" id="IPR043129">
    <property type="entry name" value="ATPase_NBD"/>
</dbReference>
<sequence>MAAIGISFGSAYTCAAVWRGLEDKVEMVKLEERAVSMPTIVAFTPEGRLFGVEARDYSILDPKNTIIHIQRILGRPYDDYQLQMDKHLWSFKMINEHNTPVFKVTEKGEEVSYTAEQITAMFLSHIKEKVEKHLTASVTKVVLSVPAWFNCMKRNALRQAAILAGFEVLRISNDCTSAAVAHRLFSQELTNIIVYDIGGTMTTVSHLAPEGSIYEMRENIVNHRLGGNEFDNRIVAYFNEYFERQFGVEIFGLPAAHKRLKMAAEEAKWPFSDPTVNETTINVPGLYQGQNFSHTLTREMFDSLCTDLYEDSLLLIDKILTLCRLNKTCINAVLVVGGCGKITTIKRLITEFFDGRLHLYTSANPDEVIAMGNAIQAALLNGVSHPSINHKVMPDMLLASIGVEASKGVMLKVLHRNRHIPCMGRKLIPVLLDMDKDKFIKIYEGERAVTEHNNLIVSIPLYFEAEYNVDKKVMVILKIEYTGDLRVFVRTPRDRILEPPIDQSKRMSVEEINRRLAIPPSVIDDDLVRKSILESRYKMERYICDVHSAMSRPGRLNDVERRSMVEELEKAMEWYVLSTDCTKDELERRFLELSYRWVEITHKIFDRFWTYKPVD</sequence>
<dbReference type="PRINTS" id="PR00301">
    <property type="entry name" value="HEATSHOCK70"/>
</dbReference>
<accession>A0A2H1VKF7</accession>
<evidence type="ECO:0000256" key="1">
    <source>
        <dbReference type="ARBA" id="ARBA00007381"/>
    </source>
</evidence>
<keyword evidence="2 4" id="KW-0547">Nucleotide-binding</keyword>
<gene>
    <name evidence="5" type="primary">SFRICE041940.2</name>
    <name evidence="5" type="ORF">SFRICE_041940.2</name>
</gene>